<organism evidence="2 3">
    <name type="scientific">Pseudodonghicola flavimaris</name>
    <dbReference type="NCBI Taxonomy" id="3050036"/>
    <lineage>
        <taxon>Bacteria</taxon>
        <taxon>Pseudomonadati</taxon>
        <taxon>Pseudomonadota</taxon>
        <taxon>Alphaproteobacteria</taxon>
        <taxon>Rhodobacterales</taxon>
        <taxon>Paracoccaceae</taxon>
        <taxon>Pseudodonghicola</taxon>
    </lineage>
</organism>
<dbReference type="InterPro" id="IPR023100">
    <property type="entry name" value="D-aminoacylase_insert_dom_sf"/>
</dbReference>
<dbReference type="PANTHER" id="PTHR43668:SF2">
    <property type="entry name" value="ALLANTOINASE"/>
    <property type="match status" value="1"/>
</dbReference>
<dbReference type="Gene3D" id="2.30.40.10">
    <property type="entry name" value="Urease, subunit C, domain 1"/>
    <property type="match status" value="1"/>
</dbReference>
<gene>
    <name evidence="2" type="ORF">QO033_10915</name>
</gene>
<feature type="domain" description="Amidohydrolase 3" evidence="1">
    <location>
        <begin position="47"/>
        <end position="244"/>
    </location>
</feature>
<dbReference type="Pfam" id="PF07969">
    <property type="entry name" value="Amidohydro_3"/>
    <property type="match status" value="2"/>
</dbReference>
<feature type="domain" description="Amidohydrolase 3" evidence="1">
    <location>
        <begin position="254"/>
        <end position="479"/>
    </location>
</feature>
<dbReference type="Gene3D" id="3.20.20.140">
    <property type="entry name" value="Metal-dependent hydrolases"/>
    <property type="match status" value="1"/>
</dbReference>
<dbReference type="SUPFAM" id="SSF51556">
    <property type="entry name" value="Metallo-dependent hydrolases"/>
    <property type="match status" value="1"/>
</dbReference>
<keyword evidence="3" id="KW-1185">Reference proteome</keyword>
<sequence>MSAQYDIVIRNGRVMDPETGRDEVADVAIKGDTIAAIGQGLGAGETELDASGKIVCPGFIDLHGHGQSIPADRMQAFDGVTTSLELEVGAMPVGPWYDLQAERGRVLNYGAAAAWIIARMAVMTDFPLEECVEPLMAMGNASKDTRWSTDAATNEQAHAIADMVAAELADGAIGVGIPNGYAMGTGIKELVWVCDAAKAADCATFTHVAFARNTDPQSAVEAYVRIIGLAGATGCDMHICHLNSTSLLDIEHAVTVLKKAQDQGLPVTVEAYPYGTGSTVASASFLRSENFTDVTGSQYSDIETVRNRRRFTSREDFLEVGDESPSELIMWHFLNIAEKPEHQDLLDMSVTYPGGAIGSDAMPWIKPDGSLYTGEEWPLPSDVSAHPRSAGCFTKFIRDYVRERQLVPLMEGIAKCTIIPASVIEKGTPQIARKARLQEGMDADILVFDLERLTDKSDFSNMVQPSEGVEHLLVNGAPVIRDGLLVEEARPGRAIRR</sequence>
<dbReference type="InterPro" id="IPR032466">
    <property type="entry name" value="Metal_Hydrolase"/>
</dbReference>
<dbReference type="Gene3D" id="3.30.1490.130">
    <property type="entry name" value="D-aminoacylase. Domain 3"/>
    <property type="match status" value="1"/>
</dbReference>
<accession>A0ABT7F0S3</accession>
<reference evidence="2 3" key="1">
    <citation type="submission" date="2023-05" db="EMBL/GenBank/DDBJ databases">
        <title>Pseudodonghicola sp. nov.</title>
        <authorList>
            <person name="Huang J."/>
        </authorList>
    </citation>
    <scope>NUCLEOTIDE SEQUENCE [LARGE SCALE GENOMIC DNA]</scope>
    <source>
        <strain evidence="2 3">IC7</strain>
    </source>
</reference>
<comment type="caution">
    <text evidence="2">The sequence shown here is derived from an EMBL/GenBank/DDBJ whole genome shotgun (WGS) entry which is preliminary data.</text>
</comment>
<dbReference type="RefSeq" id="WP_284481004.1">
    <property type="nucleotide sequence ID" value="NZ_JASNJD010000007.1"/>
</dbReference>
<dbReference type="Proteomes" id="UP001243757">
    <property type="component" value="Unassembled WGS sequence"/>
</dbReference>
<dbReference type="InterPro" id="IPR050138">
    <property type="entry name" value="DHOase/Allantoinase_Hydrolase"/>
</dbReference>
<evidence type="ECO:0000313" key="2">
    <source>
        <dbReference type="EMBL" id="MDK3018188.1"/>
    </source>
</evidence>
<dbReference type="InterPro" id="IPR011059">
    <property type="entry name" value="Metal-dep_hydrolase_composite"/>
</dbReference>
<protein>
    <submittedName>
        <fullName evidence="2">Amidohydrolase family protein</fullName>
    </submittedName>
</protein>
<dbReference type="SUPFAM" id="SSF51338">
    <property type="entry name" value="Composite domain of metallo-dependent hydrolases"/>
    <property type="match status" value="1"/>
</dbReference>
<dbReference type="EMBL" id="JASNJD010000007">
    <property type="protein sequence ID" value="MDK3018188.1"/>
    <property type="molecule type" value="Genomic_DNA"/>
</dbReference>
<name>A0ABT7F0S3_9RHOB</name>
<dbReference type="InterPro" id="IPR013108">
    <property type="entry name" value="Amidohydro_3"/>
</dbReference>
<proteinExistence type="predicted"/>
<evidence type="ECO:0000259" key="1">
    <source>
        <dbReference type="Pfam" id="PF07969"/>
    </source>
</evidence>
<evidence type="ECO:0000313" key="3">
    <source>
        <dbReference type="Proteomes" id="UP001243757"/>
    </source>
</evidence>
<dbReference type="NCBIfam" id="NF006560">
    <property type="entry name" value="PRK09061.1"/>
    <property type="match status" value="1"/>
</dbReference>
<dbReference type="PANTHER" id="PTHR43668">
    <property type="entry name" value="ALLANTOINASE"/>
    <property type="match status" value="1"/>
</dbReference>